<dbReference type="KEGG" id="mbr:MONBRDRAFT_11151"/>
<dbReference type="Proteomes" id="UP000001357">
    <property type="component" value="Unassembled WGS sequence"/>
</dbReference>
<feature type="region of interest" description="Disordered" evidence="2">
    <location>
        <begin position="756"/>
        <end position="788"/>
    </location>
</feature>
<gene>
    <name evidence="4" type="ORF">MONBRDRAFT_11151</name>
</gene>
<proteinExistence type="predicted"/>
<feature type="region of interest" description="Disordered" evidence="2">
    <location>
        <begin position="91"/>
        <end position="111"/>
    </location>
</feature>
<feature type="region of interest" description="Disordered" evidence="2">
    <location>
        <begin position="421"/>
        <end position="527"/>
    </location>
</feature>
<accession>A9V8C8</accession>
<evidence type="ECO:0000256" key="1">
    <source>
        <dbReference type="SAM" id="Coils"/>
    </source>
</evidence>
<dbReference type="AlphaFoldDB" id="A9V8C8"/>
<dbReference type="InterPro" id="IPR013087">
    <property type="entry name" value="Znf_C2H2_type"/>
</dbReference>
<dbReference type="PROSITE" id="PS00028">
    <property type="entry name" value="ZINC_FINGER_C2H2_1"/>
    <property type="match status" value="1"/>
</dbReference>
<feature type="compositionally biased region" description="Low complexity" evidence="2">
    <location>
        <begin position="91"/>
        <end position="108"/>
    </location>
</feature>
<name>A9V8C8_MONBE</name>
<feature type="compositionally biased region" description="Low complexity" evidence="2">
    <location>
        <begin position="480"/>
        <end position="491"/>
    </location>
</feature>
<dbReference type="GeneID" id="5894228"/>
<evidence type="ECO:0000256" key="2">
    <source>
        <dbReference type="SAM" id="MobiDB-lite"/>
    </source>
</evidence>
<sequence length="836" mass="89380">MDVQTDNALGSDEDILLTLANASLPGGLDLDLTGSLYQELNGIIGTLPSASATAAVTSTAPVAASGAATAPAPLSNQRSQVDVFQFDQPPARYSQAQQHHQQAASRASKPSLQDLMRQVADGNAFQGNVMTLRRVQTEEITSSQGSPFPPSPTPLDQYCNGNAFAAFAPSPDASHNADTWRHYVPQAPDQPSPKLYNTNAPTFANALMQSARGSADSISLTGSTTGSVASGYEPSVADSPTILGRSTRFDCKFPGCGKQYNTSGGIRYHMATTDHSMFPATAEALSQREEMLEKERVAKEKKLRQEMNGTPRKKRAPKSPGRNPQRRVMRPSQGNGRAGRLGGHEGDGDAPYPSADSRESSISSRSAYSADTRSLNSLNIEAVDHAGPCSSPHHRRRLSDSGILPRAEMMADALNRADPVLRHHGSNHSLGPPPSAASRRHPYQHQQQQYQGHQHHPAPSPMPQRHSEPSISQLDAWRLSTDGTPSGTSSPQRASSAGPDQTPRPTESAAASMAIRPPGHTPLSVRVDPIQPTSSLQVAGPALNMGTVSAPHEAMRGNSTDELRVRLQNIQREQQQIESELMRSELEKGWSTCPLALQCWALFDFCGTAFPVHPTCYLCTLHTIGLLIQLFPVVCSKLAVAAWDLPAEVLQQLLRRQAEFKAQGCEVPLEQLVQIVYRSNDDAGFSDAGSEYSGLDSSSIYSAQSATTSPRLHVLESTLSSQSLPNLTHQMVDAGWSMGDGPHDGNGSLGKVPVAGPLGSGAGGMGSPLRQMTHQPGGNSTSSSDVMDSSLNNVLSMALNLDVSHSPRSSLHSQLSSPATRPNAFHEQSPLAYRYN</sequence>
<evidence type="ECO:0000313" key="5">
    <source>
        <dbReference type="Proteomes" id="UP000001357"/>
    </source>
</evidence>
<organism evidence="4 5">
    <name type="scientific">Monosiga brevicollis</name>
    <name type="common">Choanoflagellate</name>
    <dbReference type="NCBI Taxonomy" id="81824"/>
    <lineage>
        <taxon>Eukaryota</taxon>
        <taxon>Choanoflagellata</taxon>
        <taxon>Craspedida</taxon>
        <taxon>Salpingoecidae</taxon>
        <taxon>Monosiga</taxon>
    </lineage>
</organism>
<feature type="compositionally biased region" description="Polar residues" evidence="2">
    <location>
        <begin position="492"/>
        <end position="505"/>
    </location>
</feature>
<evidence type="ECO:0000259" key="3">
    <source>
        <dbReference type="PROSITE" id="PS00028"/>
    </source>
</evidence>
<feature type="domain" description="C2H2-type" evidence="3">
    <location>
        <begin position="251"/>
        <end position="275"/>
    </location>
</feature>
<dbReference type="EMBL" id="CH991567">
    <property type="protein sequence ID" value="EDQ86248.1"/>
    <property type="molecule type" value="Genomic_DNA"/>
</dbReference>
<protein>
    <recommendedName>
        <fullName evidence="3">C2H2-type domain-containing protein</fullName>
    </recommendedName>
</protein>
<feature type="compositionally biased region" description="Low complexity" evidence="2">
    <location>
        <begin position="807"/>
        <end position="818"/>
    </location>
</feature>
<feature type="region of interest" description="Disordered" evidence="2">
    <location>
        <begin position="300"/>
        <end position="368"/>
    </location>
</feature>
<evidence type="ECO:0000313" key="4">
    <source>
        <dbReference type="EMBL" id="EDQ86248.1"/>
    </source>
</evidence>
<feature type="region of interest" description="Disordered" evidence="2">
    <location>
        <begin position="807"/>
        <end position="836"/>
    </location>
</feature>
<dbReference type="RefSeq" id="XP_001748918.1">
    <property type="nucleotide sequence ID" value="XM_001748866.1"/>
</dbReference>
<reference evidence="4 5" key="1">
    <citation type="journal article" date="2008" name="Nature">
        <title>The genome of the choanoflagellate Monosiga brevicollis and the origin of metazoans.</title>
        <authorList>
            <consortium name="JGI Sequencing"/>
            <person name="King N."/>
            <person name="Westbrook M.J."/>
            <person name="Young S.L."/>
            <person name="Kuo A."/>
            <person name="Abedin M."/>
            <person name="Chapman J."/>
            <person name="Fairclough S."/>
            <person name="Hellsten U."/>
            <person name="Isogai Y."/>
            <person name="Letunic I."/>
            <person name="Marr M."/>
            <person name="Pincus D."/>
            <person name="Putnam N."/>
            <person name="Rokas A."/>
            <person name="Wright K.J."/>
            <person name="Zuzow R."/>
            <person name="Dirks W."/>
            <person name="Good M."/>
            <person name="Goodstein D."/>
            <person name="Lemons D."/>
            <person name="Li W."/>
            <person name="Lyons J.B."/>
            <person name="Morris A."/>
            <person name="Nichols S."/>
            <person name="Richter D.J."/>
            <person name="Salamov A."/>
            <person name="Bork P."/>
            <person name="Lim W.A."/>
            <person name="Manning G."/>
            <person name="Miller W.T."/>
            <person name="McGinnis W."/>
            <person name="Shapiro H."/>
            <person name="Tjian R."/>
            <person name="Grigoriev I.V."/>
            <person name="Rokhsar D."/>
        </authorList>
    </citation>
    <scope>NUCLEOTIDE SEQUENCE [LARGE SCALE GENOMIC DNA]</scope>
    <source>
        <strain evidence="5">MX1 / ATCC 50154</strain>
    </source>
</reference>
<keyword evidence="5" id="KW-1185">Reference proteome</keyword>
<feature type="compositionally biased region" description="Polar residues" evidence="2">
    <location>
        <begin position="770"/>
        <end position="779"/>
    </location>
</feature>
<feature type="coiled-coil region" evidence="1">
    <location>
        <begin position="560"/>
        <end position="587"/>
    </location>
</feature>
<keyword evidence="1" id="KW-0175">Coiled coil</keyword>
<dbReference type="InParanoid" id="A9V8C8"/>